<evidence type="ECO:0000259" key="2">
    <source>
        <dbReference type="Pfam" id="PF02517"/>
    </source>
</evidence>
<organism evidence="3 4">
    <name type="scientific">Pseudomonas entomophila</name>
    <dbReference type="NCBI Taxonomy" id="312306"/>
    <lineage>
        <taxon>Bacteria</taxon>
        <taxon>Pseudomonadati</taxon>
        <taxon>Pseudomonadota</taxon>
        <taxon>Gammaproteobacteria</taxon>
        <taxon>Pseudomonadales</taxon>
        <taxon>Pseudomonadaceae</taxon>
        <taxon>Pseudomonas</taxon>
    </lineage>
</organism>
<sequence length="241" mass="26318">MHAVTTPHPAFAPQPDYHLFKRIGLLLLAIALYVLGNMLAGIQAALQSATFTLGNQTLMLGIGYAGIALLLLFCLQNRKQGIVRTFAGHSFRRPLLNGVLAIVAAYALCIASMKAFDIPEEPFMVTFFDGLDKRQIILLSLSVALFPPLTEELLFRHFLMRLLPWERGQFLKYTAILGSALLFAAIHSQYQNLITLVLMFAVGVILAVTRIASGGLLVPMLVHASASVTALACHALFQATR</sequence>
<dbReference type="Pfam" id="PF02517">
    <property type="entry name" value="Rce1-like"/>
    <property type="match status" value="1"/>
</dbReference>
<keyword evidence="4" id="KW-1185">Reference proteome</keyword>
<feature type="transmembrane region" description="Helical" evidence="1">
    <location>
        <begin position="23"/>
        <end position="46"/>
    </location>
</feature>
<dbReference type="PANTHER" id="PTHR43592:SF15">
    <property type="entry name" value="CAAX AMINO TERMINAL PROTEASE FAMILY PROTEIN"/>
    <property type="match status" value="1"/>
</dbReference>
<feature type="domain" description="CAAX prenyl protease 2/Lysostaphin resistance protein A-like" evidence="2">
    <location>
        <begin position="135"/>
        <end position="226"/>
    </location>
</feature>
<keyword evidence="1" id="KW-0812">Transmembrane</keyword>
<dbReference type="EC" id="3.4.-.-" evidence="3"/>
<name>A0ABY9QMK9_9PSED</name>
<dbReference type="Proteomes" id="UP001183127">
    <property type="component" value="Chromosome"/>
</dbReference>
<proteinExistence type="predicted"/>
<reference evidence="3 4" key="1">
    <citation type="submission" date="2023-08" db="EMBL/GenBank/DDBJ databases">
        <title>Complete Genome Sequence of Pseudomonas entomophila TVIN A01.</title>
        <authorList>
            <person name="Shelke T."/>
            <person name="Mahar N.S."/>
            <person name="Gupta I."/>
            <person name="Gupta V."/>
        </authorList>
    </citation>
    <scope>NUCLEOTIDE SEQUENCE [LARGE SCALE GENOMIC DNA]</scope>
    <source>
        <strain evidence="3 4">TVIN-A01</strain>
    </source>
</reference>
<dbReference type="GO" id="GO:0016787">
    <property type="term" value="F:hydrolase activity"/>
    <property type="evidence" value="ECO:0007669"/>
    <property type="project" value="UniProtKB-KW"/>
</dbReference>
<dbReference type="GeneID" id="32805212"/>
<keyword evidence="3" id="KW-0378">Hydrolase</keyword>
<feature type="transmembrane region" description="Helical" evidence="1">
    <location>
        <begin position="193"/>
        <end position="209"/>
    </location>
</feature>
<feature type="transmembrane region" description="Helical" evidence="1">
    <location>
        <begin position="170"/>
        <end position="187"/>
    </location>
</feature>
<dbReference type="RefSeq" id="WP_011533234.1">
    <property type="nucleotide sequence ID" value="NZ_CP132921.1"/>
</dbReference>
<evidence type="ECO:0000256" key="1">
    <source>
        <dbReference type="SAM" id="Phobius"/>
    </source>
</evidence>
<protein>
    <submittedName>
        <fullName evidence="3">CPBP family intramembrane glutamic endopeptidase</fullName>
        <ecNumber evidence="3">3.4.-.-</ecNumber>
    </submittedName>
</protein>
<keyword evidence="1" id="KW-1133">Transmembrane helix</keyword>
<keyword evidence="1" id="KW-0472">Membrane</keyword>
<dbReference type="PANTHER" id="PTHR43592">
    <property type="entry name" value="CAAX AMINO TERMINAL PROTEASE"/>
    <property type="match status" value="1"/>
</dbReference>
<feature type="transmembrane region" description="Helical" evidence="1">
    <location>
        <begin position="95"/>
        <end position="116"/>
    </location>
</feature>
<accession>A0ABY9QMK9</accession>
<dbReference type="EMBL" id="CP132921">
    <property type="protein sequence ID" value="WMW04380.1"/>
    <property type="molecule type" value="Genomic_DNA"/>
</dbReference>
<evidence type="ECO:0000313" key="4">
    <source>
        <dbReference type="Proteomes" id="UP001183127"/>
    </source>
</evidence>
<dbReference type="InterPro" id="IPR003675">
    <property type="entry name" value="Rce1/LyrA-like_dom"/>
</dbReference>
<feature type="transmembrane region" description="Helical" evidence="1">
    <location>
        <begin position="58"/>
        <end position="75"/>
    </location>
</feature>
<feature type="transmembrane region" description="Helical" evidence="1">
    <location>
        <begin position="216"/>
        <end position="237"/>
    </location>
</feature>
<gene>
    <name evidence="3" type="ORF">RAH46_18825</name>
</gene>
<evidence type="ECO:0000313" key="3">
    <source>
        <dbReference type="EMBL" id="WMW04380.1"/>
    </source>
</evidence>